<feature type="domain" description="Beta-lactamase-related" evidence="1">
    <location>
        <begin position="12"/>
        <end position="111"/>
    </location>
</feature>
<gene>
    <name evidence="2" type="ORF">BHS09_15415</name>
</gene>
<dbReference type="Proteomes" id="UP000320179">
    <property type="component" value="Chromosome"/>
</dbReference>
<protein>
    <recommendedName>
        <fullName evidence="1">Beta-lactamase-related domain-containing protein</fullName>
    </recommendedName>
</protein>
<dbReference type="PANTHER" id="PTHR43283">
    <property type="entry name" value="BETA-LACTAMASE-RELATED"/>
    <property type="match status" value="1"/>
</dbReference>
<proteinExistence type="predicted"/>
<dbReference type="EMBL" id="CP017174">
    <property type="protein sequence ID" value="QDE68254.1"/>
    <property type="molecule type" value="Genomic_DNA"/>
</dbReference>
<dbReference type="Gene3D" id="3.40.710.10">
    <property type="entry name" value="DD-peptidase/beta-lactamase superfamily"/>
    <property type="match status" value="1"/>
</dbReference>
<name>A0AAE6FZT0_MYXXA</name>
<dbReference type="AlphaFoldDB" id="A0AAE6FZT0"/>
<dbReference type="InterPro" id="IPR001466">
    <property type="entry name" value="Beta-lactam-related"/>
</dbReference>
<dbReference type="InterPro" id="IPR050789">
    <property type="entry name" value="Diverse_Enzym_Activities"/>
</dbReference>
<accession>A0AAE6FZT0</accession>
<evidence type="ECO:0000313" key="2">
    <source>
        <dbReference type="EMBL" id="QDE68254.1"/>
    </source>
</evidence>
<sequence length="122" mass="13584">MVKAAEEAGTSARVVMYRGNIVGEWYFGGESHLIESMSATKSVVSMAIGMLIDEGKIPSVDTPVSTWFPEWKEGLKGQVTLRHLLSHTSGLAAQRTDMRLYEAKNFVRYALSHYEQMKKASV</sequence>
<dbReference type="SUPFAM" id="SSF56601">
    <property type="entry name" value="beta-lactamase/transpeptidase-like"/>
    <property type="match status" value="1"/>
</dbReference>
<evidence type="ECO:0000313" key="3">
    <source>
        <dbReference type="Proteomes" id="UP000320179"/>
    </source>
</evidence>
<reference evidence="2 3" key="1">
    <citation type="journal article" date="2019" name="Science">
        <title>Social genes are selection hotspots in kin groups of a soil microbe.</title>
        <authorList>
            <person name="Wielgoss S."/>
            <person name="Wolfensberger R."/>
            <person name="Sun L."/>
            <person name="Fiegna F."/>
            <person name="Velicer G.J."/>
        </authorList>
    </citation>
    <scope>NUCLEOTIDE SEQUENCE [LARGE SCALE GENOMIC DNA]</scope>
    <source>
        <strain evidence="2 3">MC3.5.9c15</strain>
    </source>
</reference>
<organism evidence="2 3">
    <name type="scientific">Myxococcus xanthus</name>
    <dbReference type="NCBI Taxonomy" id="34"/>
    <lineage>
        <taxon>Bacteria</taxon>
        <taxon>Pseudomonadati</taxon>
        <taxon>Myxococcota</taxon>
        <taxon>Myxococcia</taxon>
        <taxon>Myxococcales</taxon>
        <taxon>Cystobacterineae</taxon>
        <taxon>Myxococcaceae</taxon>
        <taxon>Myxococcus</taxon>
    </lineage>
</organism>
<dbReference type="InterPro" id="IPR012338">
    <property type="entry name" value="Beta-lactam/transpept-like"/>
</dbReference>
<dbReference type="Pfam" id="PF00144">
    <property type="entry name" value="Beta-lactamase"/>
    <property type="match status" value="1"/>
</dbReference>
<evidence type="ECO:0000259" key="1">
    <source>
        <dbReference type="Pfam" id="PF00144"/>
    </source>
</evidence>